<evidence type="ECO:0000313" key="2">
    <source>
        <dbReference type="EMBL" id="CUR57068.1"/>
    </source>
</evidence>
<dbReference type="EMBL" id="CZKB01000004">
    <property type="protein sequence ID" value="CUR57068.1"/>
    <property type="molecule type" value="Genomic_DNA"/>
</dbReference>
<protein>
    <submittedName>
        <fullName evidence="2">Glycosyltransferase 28 domain</fullName>
    </submittedName>
</protein>
<feature type="domain" description="Glycosyl transferase family 28 C-terminal" evidence="1">
    <location>
        <begin position="216"/>
        <end position="273"/>
    </location>
</feature>
<dbReference type="SUPFAM" id="SSF53756">
    <property type="entry name" value="UDP-Glycosyltransferase/glycogen phosphorylase"/>
    <property type="match status" value="1"/>
</dbReference>
<organism evidence="2">
    <name type="scientific">metagenome</name>
    <dbReference type="NCBI Taxonomy" id="256318"/>
    <lineage>
        <taxon>unclassified sequences</taxon>
        <taxon>metagenomes</taxon>
    </lineage>
</organism>
<dbReference type="InterPro" id="IPR007235">
    <property type="entry name" value="Glyco_trans_28_C"/>
</dbReference>
<name>A0A2P2C4X1_9ZZZZ</name>
<dbReference type="Gene3D" id="3.40.50.2000">
    <property type="entry name" value="Glycogen Phosphorylase B"/>
    <property type="match status" value="2"/>
</dbReference>
<proteinExistence type="predicted"/>
<dbReference type="Pfam" id="PF04101">
    <property type="entry name" value="Glyco_tran_28_C"/>
    <property type="match status" value="1"/>
</dbReference>
<evidence type="ECO:0000259" key="1">
    <source>
        <dbReference type="Pfam" id="PF04101"/>
    </source>
</evidence>
<accession>A0A2P2C4X1</accession>
<dbReference type="GO" id="GO:0016758">
    <property type="term" value="F:hexosyltransferase activity"/>
    <property type="evidence" value="ECO:0007669"/>
    <property type="project" value="InterPro"/>
</dbReference>
<gene>
    <name evidence="2" type="ORF">NOCA1120356</name>
</gene>
<reference evidence="2" key="1">
    <citation type="submission" date="2015-08" db="EMBL/GenBank/DDBJ databases">
        <authorList>
            <person name="Babu N.S."/>
            <person name="Beckwith C.J."/>
            <person name="Beseler K.G."/>
            <person name="Brison A."/>
            <person name="Carone J.V."/>
            <person name="Caskin T.P."/>
            <person name="Diamond M."/>
            <person name="Durham M.E."/>
            <person name="Foxe J.M."/>
            <person name="Go M."/>
            <person name="Henderson B.A."/>
            <person name="Jones I.B."/>
            <person name="McGettigan J.A."/>
            <person name="Micheletti S.J."/>
            <person name="Nasrallah M.E."/>
            <person name="Ortiz D."/>
            <person name="Piller C.R."/>
            <person name="Privatt S.R."/>
            <person name="Schneider S.L."/>
            <person name="Sharp S."/>
            <person name="Smith T.C."/>
            <person name="Stanton J.D."/>
            <person name="Ullery H.E."/>
            <person name="Wilson R.J."/>
            <person name="Serrano M.G."/>
            <person name="Buck G."/>
            <person name="Lee V."/>
            <person name="Wang Y."/>
            <person name="Carvalho R."/>
            <person name="Voegtly L."/>
            <person name="Shi R."/>
            <person name="Duckworth R."/>
            <person name="Johnson A."/>
            <person name="Loviza R."/>
            <person name="Walstead R."/>
            <person name="Shah Z."/>
            <person name="Kiflezghi M."/>
            <person name="Wade K."/>
            <person name="Ball S.L."/>
            <person name="Bradley K.W."/>
            <person name="Asai D.J."/>
            <person name="Bowman C.A."/>
            <person name="Russell D.A."/>
            <person name="Pope W.H."/>
            <person name="Jacobs-Sera D."/>
            <person name="Hendrix R.W."/>
            <person name="Hatfull G.F."/>
        </authorList>
    </citation>
    <scope>NUCLEOTIDE SEQUENCE</scope>
</reference>
<keyword evidence="2" id="KW-0808">Transferase</keyword>
<dbReference type="AlphaFoldDB" id="A0A2P2C4X1"/>
<sequence length="339" mass="36478">MTTLLVANDGGHLMQLHTLRPRLGVGDDVVWVTPRTPQTESLLEGEQVHWAFPCPPRDTKALARNTIACRRLFREHDVSLVVSTGAALALAVLPQARVRGIETVYIESATRLDAPSLSGRALALVPGITTYSQSSALTRGHWQYLASPWELYDTIPTAPRPVRRMVVSLGTQEDYGFRRLLERLVPLVPAGTEVLWQTGGTDATGLGIDARVRVPSEEMSASIRAADVVVAHAGTGIALMALENGKCPILVPRRSMHGEHVDDHQLTIALELALRDLCISRDADSLKERDLVAAASRTVTKVSDPPQLRITSVPLPRQRTAGSVAATATAAAAATAARV</sequence>